<dbReference type="GeneID" id="42005528"/>
<keyword evidence="1" id="KW-0812">Transmembrane</keyword>
<comment type="caution">
    <text evidence="3">The sequence shown here is derived from an EMBL/GenBank/DDBJ whole genome shotgun (WGS) entry which is preliminary data.</text>
</comment>
<reference evidence="3 4" key="1">
    <citation type="journal article" date="2019" name="Sci. Rep.">
        <title>Comparative genomics of chytrid fungi reveal insights into the obligate biotrophic and pathogenic lifestyle of Synchytrium endobioticum.</title>
        <authorList>
            <person name="van de Vossenberg B.T.L.H."/>
            <person name="Warris S."/>
            <person name="Nguyen H.D.T."/>
            <person name="van Gent-Pelzer M.P.E."/>
            <person name="Joly D.L."/>
            <person name="van de Geest H.C."/>
            <person name="Bonants P.J.M."/>
            <person name="Smith D.S."/>
            <person name="Levesque C.A."/>
            <person name="van der Lee T.A.J."/>
        </authorList>
    </citation>
    <scope>NUCLEOTIDE SEQUENCE [LARGE SCALE GENOMIC DNA]</scope>
    <source>
        <strain evidence="3 4">JEL517</strain>
    </source>
</reference>
<keyword evidence="1" id="KW-0472">Membrane</keyword>
<keyword evidence="4" id="KW-1185">Reference proteome</keyword>
<evidence type="ECO:0000313" key="3">
    <source>
        <dbReference type="EMBL" id="TPX32586.1"/>
    </source>
</evidence>
<sequence>MVSDMLIQIVGLVALFAHVCHGQYITSCSKTDIACLSNNAQYTITGVVTSVTNASTSGIYSASVQVLCSYYSNINSPPITAGTINVTNVGRQTGGCKPDLQVNSTSLVLWLYISNSVGPVYSLQAPCVGSVELTNTTLKPLSDLVYQRAATDQVKGTSCTLLSPPPYGTPSPTPVTQQPTGNGGLMFNSNAAVLSVNCIILMSLLMVTLAAFL</sequence>
<evidence type="ECO:0000256" key="1">
    <source>
        <dbReference type="SAM" id="Phobius"/>
    </source>
</evidence>
<evidence type="ECO:0000313" key="4">
    <source>
        <dbReference type="Proteomes" id="UP000319731"/>
    </source>
</evidence>
<dbReference type="RefSeq" id="XP_031023764.1">
    <property type="nucleotide sequence ID" value="XM_031170231.1"/>
</dbReference>
<evidence type="ECO:0000256" key="2">
    <source>
        <dbReference type="SAM" id="SignalP"/>
    </source>
</evidence>
<proteinExistence type="predicted"/>
<protein>
    <submittedName>
        <fullName evidence="3">Uncharacterized protein</fullName>
    </submittedName>
</protein>
<feature type="signal peptide" evidence="2">
    <location>
        <begin position="1"/>
        <end position="22"/>
    </location>
</feature>
<dbReference type="AlphaFoldDB" id="A0A507C3P8"/>
<feature type="transmembrane region" description="Helical" evidence="1">
    <location>
        <begin position="191"/>
        <end position="212"/>
    </location>
</feature>
<dbReference type="Proteomes" id="UP000319731">
    <property type="component" value="Unassembled WGS sequence"/>
</dbReference>
<dbReference type="EMBL" id="QEAO01000028">
    <property type="protein sequence ID" value="TPX32586.1"/>
    <property type="molecule type" value="Genomic_DNA"/>
</dbReference>
<gene>
    <name evidence="3" type="ORF">SmJEL517_g04303</name>
</gene>
<organism evidence="3 4">
    <name type="scientific">Synchytrium microbalum</name>
    <dbReference type="NCBI Taxonomy" id="1806994"/>
    <lineage>
        <taxon>Eukaryota</taxon>
        <taxon>Fungi</taxon>
        <taxon>Fungi incertae sedis</taxon>
        <taxon>Chytridiomycota</taxon>
        <taxon>Chytridiomycota incertae sedis</taxon>
        <taxon>Chytridiomycetes</taxon>
        <taxon>Synchytriales</taxon>
        <taxon>Synchytriaceae</taxon>
        <taxon>Synchytrium</taxon>
    </lineage>
</organism>
<keyword evidence="2" id="KW-0732">Signal</keyword>
<accession>A0A507C3P8</accession>
<keyword evidence="1" id="KW-1133">Transmembrane helix</keyword>
<name>A0A507C3P8_9FUNG</name>
<feature type="chain" id="PRO_5021185488" evidence="2">
    <location>
        <begin position="23"/>
        <end position="213"/>
    </location>
</feature>